<gene>
    <name evidence="1" type="ORF">NZD89_27925</name>
</gene>
<proteinExistence type="predicted"/>
<evidence type="ECO:0000313" key="2">
    <source>
        <dbReference type="Proteomes" id="UP001164761"/>
    </source>
</evidence>
<dbReference type="RefSeq" id="WP_268008747.1">
    <property type="nucleotide sequence ID" value="NZ_CP104068.1"/>
</dbReference>
<sequence length="285" mass="33859">MAKDLWMPVAFQQLDLFDIADRNEWEQKSQASRIDPKDFRIGDIFYVKWGNGLDFEGRLAAKGWWCDREDLKNYHWLDTGTGFRHFDPFLHEWMYKGHDDGYRAPSKDDIEERLRARLATVPLKNRIATYQQFQNEYPYLSAEYSPLMREAWDKAIVAVTTLDEFLAARKDWSCPVDIPPKLTKQVQQYVESVFWKPKDLWREELMKLRWTEGGKKDHYVAGVAQQDMTYWRPLYQAFFTECRTATELFTFMVMRGRESFGWKFGESSPARVWVEEEALQIQLGA</sequence>
<evidence type="ECO:0000313" key="1">
    <source>
        <dbReference type="EMBL" id="WAH44878.1"/>
    </source>
</evidence>
<keyword evidence="2" id="KW-1185">Reference proteome</keyword>
<protein>
    <submittedName>
        <fullName evidence="1">Uncharacterized protein</fullName>
    </submittedName>
</protein>
<dbReference type="Proteomes" id="UP001164761">
    <property type="component" value="Plasmid unnamed1"/>
</dbReference>
<name>A0ABY6ZPH0_9BACL</name>
<accession>A0ABY6ZPH0</accession>
<dbReference type="EMBL" id="CP104068">
    <property type="protein sequence ID" value="WAH44878.1"/>
    <property type="molecule type" value="Genomic_DNA"/>
</dbReference>
<geneLocation type="plasmid" evidence="1 2">
    <name>unnamed1</name>
</geneLocation>
<keyword evidence="1" id="KW-0614">Plasmid</keyword>
<reference evidence="1" key="1">
    <citation type="submission" date="2022-08" db="EMBL/GenBank/DDBJ databases">
        <title>Alicyclobacillus fastidiosus DSM 17978, complete genome.</title>
        <authorList>
            <person name="Wang Q."/>
            <person name="Cai R."/>
            <person name="Wang Z."/>
        </authorList>
    </citation>
    <scope>NUCLEOTIDE SEQUENCE</scope>
    <source>
        <strain evidence="1">DSM 17978</strain>
        <plasmid evidence="1">unnamed1</plasmid>
    </source>
</reference>
<organism evidence="1 2">
    <name type="scientific">Alicyclobacillus fastidiosus</name>
    <dbReference type="NCBI Taxonomy" id="392011"/>
    <lineage>
        <taxon>Bacteria</taxon>
        <taxon>Bacillati</taxon>
        <taxon>Bacillota</taxon>
        <taxon>Bacilli</taxon>
        <taxon>Bacillales</taxon>
        <taxon>Alicyclobacillaceae</taxon>
        <taxon>Alicyclobacillus</taxon>
    </lineage>
</organism>